<evidence type="ECO:0000313" key="2">
    <source>
        <dbReference type="EMBL" id="OAN15346.1"/>
    </source>
</evidence>
<dbReference type="Proteomes" id="UP000078447">
    <property type="component" value="Unassembled WGS sequence"/>
</dbReference>
<comment type="caution">
    <text evidence="2">The sequence shown here is derived from an EMBL/GenBank/DDBJ whole genome shotgun (WGS) entry which is preliminary data.</text>
</comment>
<dbReference type="RefSeq" id="WP_028106202.1">
    <property type="nucleotide sequence ID" value="NZ_LVVL01000001.1"/>
</dbReference>
<proteinExistence type="predicted"/>
<evidence type="ECO:0000256" key="1">
    <source>
        <dbReference type="SAM" id="SignalP"/>
    </source>
</evidence>
<keyword evidence="3" id="KW-1185">Reference proteome</keyword>
<protein>
    <submittedName>
        <fullName evidence="2">Uncharacterized protein</fullName>
    </submittedName>
</protein>
<keyword evidence="1" id="KW-0732">Signal</keyword>
<reference evidence="2 3" key="1">
    <citation type="submission" date="2016-03" db="EMBL/GenBank/DDBJ databases">
        <authorList>
            <person name="Cho S.-Y."/>
            <person name="Lim S."/>
            <person name="Kim H."/>
            <person name="Soh E.H."/>
            <person name="Moon J.S."/>
        </authorList>
    </citation>
    <scope>NUCLEOTIDE SEQUENCE [LARGE SCALE GENOMIC DNA]</scope>
    <source>
        <strain evidence="2 3">KCTC 3810</strain>
    </source>
</reference>
<sequence length="203" mass="23298">MKQRIGLFFAITCLVGLLISPLKQTAQPDAYGVTPQTLVDVMKQQPETIPFSTKQVYWIEPLGDRHTIAFVKTAKVQFLLVLKQTDSTYRVVHLIRQAPQPADWFEGRLLEADQKRYLVAYGENPSQTMQQLTFDPYKVTSSGEREQTLPLTGIKRTFDINRKDHFHTIQPLPEAFPRSLFFDIHAVDADGHEQVRRLSNTLD</sequence>
<accession>A0ABX2VCB1</accession>
<feature type="chain" id="PRO_5046483076" evidence="1">
    <location>
        <begin position="27"/>
        <end position="203"/>
    </location>
</feature>
<feature type="signal peptide" evidence="1">
    <location>
        <begin position="1"/>
        <end position="26"/>
    </location>
</feature>
<organism evidence="2 3">
    <name type="scientific">Exiguobacterium undae</name>
    <dbReference type="NCBI Taxonomy" id="169177"/>
    <lineage>
        <taxon>Bacteria</taxon>
        <taxon>Bacillati</taxon>
        <taxon>Bacillota</taxon>
        <taxon>Bacilli</taxon>
        <taxon>Bacillales</taxon>
        <taxon>Bacillales Family XII. Incertae Sedis</taxon>
        <taxon>Exiguobacterium</taxon>
    </lineage>
</organism>
<dbReference type="EMBL" id="LVVL01000001">
    <property type="protein sequence ID" value="OAN15346.1"/>
    <property type="molecule type" value="Genomic_DNA"/>
</dbReference>
<name>A0ABX2VCB1_9BACL</name>
<gene>
    <name evidence="2" type="ORF">A3783_05265</name>
</gene>
<evidence type="ECO:0000313" key="3">
    <source>
        <dbReference type="Proteomes" id="UP000078447"/>
    </source>
</evidence>